<dbReference type="PATRIC" id="fig|1134406.4.peg.2009"/>
<dbReference type="STRING" id="1134406.ADN00_03000"/>
<dbReference type="EMBL" id="LGCL01000014">
    <property type="protein sequence ID" value="KPL79313.1"/>
    <property type="molecule type" value="Genomic_DNA"/>
</dbReference>
<feature type="domain" description="J" evidence="6">
    <location>
        <begin position="5"/>
        <end position="70"/>
    </location>
</feature>
<dbReference type="FunFam" id="2.60.260.20:FF:000005">
    <property type="entry name" value="Chaperone protein dnaJ 1, mitochondrial"/>
    <property type="match status" value="1"/>
</dbReference>
<keyword evidence="5" id="KW-0143">Chaperone</keyword>
<evidence type="ECO:0000256" key="5">
    <source>
        <dbReference type="ARBA" id="ARBA00023186"/>
    </source>
</evidence>
<evidence type="ECO:0000256" key="1">
    <source>
        <dbReference type="ARBA" id="ARBA00022723"/>
    </source>
</evidence>
<dbReference type="Pfam" id="PF01556">
    <property type="entry name" value="DnaJ_C"/>
    <property type="match status" value="1"/>
</dbReference>
<sequence length="309" mass="34421">MEYKDYYKVLGVSRGATPDEIKKAYRNLAKKYHPDRNPGDKAAEDRFKDVNEAYEVLSDAQKRARYDQLGESYSQWQTTGRPGSFNWEDWFASAPGAAGASGTRVDMGNMEDMFGRAGGFSDFFQFIFGGMGAPDVRTTRRGARAAAPRPRTIEHPLTISFYEAYHGGSRTIQIDDRRMEVKIPAGARTGTKIRMAGVGPNQTDIYLVIEVSPDPRYERKDDDLYTDVSVDMFTAVLGGQVLTPTPGGDVLLTIPAGTQPGQTFRLAQRGMPKLRNPQQHGDLYARVRVSIPRNLSAQQKELLIKARQS</sequence>
<reference evidence="7 8" key="1">
    <citation type="submission" date="2015-07" db="EMBL/GenBank/DDBJ databases">
        <title>Genome sequence of Ornatilinea apprima DSM 23815.</title>
        <authorList>
            <person name="Hemp J."/>
            <person name="Ward L.M."/>
            <person name="Pace L.A."/>
            <person name="Fischer W.W."/>
        </authorList>
    </citation>
    <scope>NUCLEOTIDE SEQUENCE [LARGE SCALE GENOMIC DNA]</scope>
    <source>
        <strain evidence="7 8">P3M-1</strain>
    </source>
</reference>
<evidence type="ECO:0000256" key="2">
    <source>
        <dbReference type="ARBA" id="ARBA00022737"/>
    </source>
</evidence>
<dbReference type="SMART" id="SM00271">
    <property type="entry name" value="DnaJ"/>
    <property type="match status" value="1"/>
</dbReference>
<name>A0A0P6X8M7_9CHLR</name>
<accession>A0A0P6X8M7</accession>
<dbReference type="PANTHER" id="PTHR43096">
    <property type="entry name" value="DNAJ HOMOLOG 1, MITOCHONDRIAL-RELATED"/>
    <property type="match status" value="1"/>
</dbReference>
<keyword evidence="3" id="KW-0863">Zinc-finger</keyword>
<dbReference type="PROSITE" id="PS00636">
    <property type="entry name" value="DNAJ_1"/>
    <property type="match status" value="1"/>
</dbReference>
<dbReference type="GO" id="GO:0008270">
    <property type="term" value="F:zinc ion binding"/>
    <property type="evidence" value="ECO:0007669"/>
    <property type="project" value="UniProtKB-KW"/>
</dbReference>
<keyword evidence="1" id="KW-0479">Metal-binding</keyword>
<dbReference type="RefSeq" id="WP_075061478.1">
    <property type="nucleotide sequence ID" value="NZ_LGCL01000014.1"/>
</dbReference>
<protein>
    <recommendedName>
        <fullName evidence="6">J domain-containing protein</fullName>
    </recommendedName>
</protein>
<dbReference type="Pfam" id="PF00226">
    <property type="entry name" value="DnaJ"/>
    <property type="match status" value="1"/>
</dbReference>
<dbReference type="AlphaFoldDB" id="A0A0P6X8M7"/>
<proteinExistence type="predicted"/>
<keyword evidence="8" id="KW-1185">Reference proteome</keyword>
<dbReference type="InterPro" id="IPR036869">
    <property type="entry name" value="J_dom_sf"/>
</dbReference>
<gene>
    <name evidence="7" type="ORF">ADN00_03000</name>
</gene>
<dbReference type="SUPFAM" id="SSF49493">
    <property type="entry name" value="HSP40/DnaJ peptide-binding domain"/>
    <property type="match status" value="2"/>
</dbReference>
<dbReference type="OrthoDB" id="9779889at2"/>
<dbReference type="PANTHER" id="PTHR43096:SF48">
    <property type="entry name" value="CHAPERONE PROTEIN DNAJ"/>
    <property type="match status" value="1"/>
</dbReference>
<dbReference type="GO" id="GO:0042026">
    <property type="term" value="P:protein refolding"/>
    <property type="evidence" value="ECO:0007669"/>
    <property type="project" value="TreeGrafter"/>
</dbReference>
<evidence type="ECO:0000256" key="4">
    <source>
        <dbReference type="ARBA" id="ARBA00022833"/>
    </source>
</evidence>
<comment type="caution">
    <text evidence="7">The sequence shown here is derived from an EMBL/GenBank/DDBJ whole genome shotgun (WGS) entry which is preliminary data.</text>
</comment>
<dbReference type="Gene3D" id="2.60.260.20">
    <property type="entry name" value="Urease metallochaperone UreE, N-terminal domain"/>
    <property type="match status" value="2"/>
</dbReference>
<evidence type="ECO:0000313" key="7">
    <source>
        <dbReference type="EMBL" id="KPL79313.1"/>
    </source>
</evidence>
<dbReference type="GO" id="GO:0005737">
    <property type="term" value="C:cytoplasm"/>
    <property type="evidence" value="ECO:0007669"/>
    <property type="project" value="TreeGrafter"/>
</dbReference>
<evidence type="ECO:0000259" key="6">
    <source>
        <dbReference type="PROSITE" id="PS50076"/>
    </source>
</evidence>
<evidence type="ECO:0000313" key="8">
    <source>
        <dbReference type="Proteomes" id="UP000050417"/>
    </source>
</evidence>
<dbReference type="CDD" id="cd06257">
    <property type="entry name" value="DnaJ"/>
    <property type="match status" value="1"/>
</dbReference>
<dbReference type="GO" id="GO:0051082">
    <property type="term" value="F:unfolded protein binding"/>
    <property type="evidence" value="ECO:0007669"/>
    <property type="project" value="InterPro"/>
</dbReference>
<dbReference type="InterPro" id="IPR018253">
    <property type="entry name" value="DnaJ_domain_CS"/>
</dbReference>
<dbReference type="Gene3D" id="1.10.287.110">
    <property type="entry name" value="DnaJ domain"/>
    <property type="match status" value="1"/>
</dbReference>
<evidence type="ECO:0000256" key="3">
    <source>
        <dbReference type="ARBA" id="ARBA00022771"/>
    </source>
</evidence>
<keyword evidence="2" id="KW-0677">Repeat</keyword>
<keyword evidence="4" id="KW-0862">Zinc</keyword>
<organism evidence="7 8">
    <name type="scientific">Ornatilinea apprima</name>
    <dbReference type="NCBI Taxonomy" id="1134406"/>
    <lineage>
        <taxon>Bacteria</taxon>
        <taxon>Bacillati</taxon>
        <taxon>Chloroflexota</taxon>
        <taxon>Anaerolineae</taxon>
        <taxon>Anaerolineales</taxon>
        <taxon>Anaerolineaceae</taxon>
        <taxon>Ornatilinea</taxon>
    </lineage>
</organism>
<dbReference type="PROSITE" id="PS50076">
    <property type="entry name" value="DNAJ_2"/>
    <property type="match status" value="1"/>
</dbReference>
<dbReference type="InterPro" id="IPR001623">
    <property type="entry name" value="DnaJ_domain"/>
</dbReference>
<dbReference type="SUPFAM" id="SSF46565">
    <property type="entry name" value="Chaperone J-domain"/>
    <property type="match status" value="1"/>
</dbReference>
<dbReference type="CDD" id="cd10747">
    <property type="entry name" value="DnaJ_C"/>
    <property type="match status" value="1"/>
</dbReference>
<dbReference type="InterPro" id="IPR002939">
    <property type="entry name" value="DnaJ_C"/>
</dbReference>
<dbReference type="InterPro" id="IPR008971">
    <property type="entry name" value="HSP40/DnaJ_pept-bd"/>
</dbReference>
<dbReference type="Proteomes" id="UP000050417">
    <property type="component" value="Unassembled WGS sequence"/>
</dbReference>
<dbReference type="PRINTS" id="PR00625">
    <property type="entry name" value="JDOMAIN"/>
</dbReference>